<gene>
    <name evidence="1" type="ORF">BCD_0326</name>
</gene>
<protein>
    <submittedName>
        <fullName evidence="1">Uncharacterized protein</fullName>
    </submittedName>
</protein>
<reference evidence="1" key="1">
    <citation type="submission" date="2013-02" db="EMBL/GenBank/DDBJ databases">
        <title>Comparative genomics of Borrelia species.</title>
        <authorList>
            <person name="Schwan T.G."/>
            <person name="Raffel S.J."/>
            <person name="Porcella S.F."/>
        </authorList>
    </citation>
    <scope>NUCLEOTIDE SEQUENCE [LARGE SCALE GENOMIC DNA]</scope>
    <source>
        <strain evidence="1">DOU</strain>
    </source>
</reference>
<dbReference type="HOGENOM" id="CLU_067034_0_0_12"/>
<evidence type="ECO:0000313" key="2">
    <source>
        <dbReference type="Proteomes" id="UP000019337"/>
    </source>
</evidence>
<dbReference type="PATRIC" id="fig|1293575.3.peg.332"/>
<name>W5SHL3_9SPIR</name>
<evidence type="ECO:0000313" key="1">
    <source>
        <dbReference type="EMBL" id="AHH06392.1"/>
    </source>
</evidence>
<accession>W5SHL3</accession>
<proteinExistence type="predicted"/>
<dbReference type="Proteomes" id="UP000019337">
    <property type="component" value="Chromosome"/>
</dbReference>
<keyword evidence="2" id="KW-1185">Reference proteome</keyword>
<sequence>MVLKLYIIILLFLSSQVILFSQVASIKEMEGQINVIRNAVYVKLNLGDEIFEYDFIDVGSNSKLKISLYGINGIESDLTLHSNTYSLICYSSLKDMQDAKIYLFKGSLDVTIYKIVHGSSFSVDINNYFFKTDAPAKFYVNCEYFNNYFVSVFDGILNHYNKDTYWISTNTSILLWNNNSFLYKTDDAVPQNLIQNLKEMSRKNFISLNNKHSAYVFSKYVEDSFRFDFVYDYLVRDPKFNVIYSKWSLEDKNYTLGNRVDMINDVNYLRGRVGILFKNFIYLANVFFFIKDIVNHTSDMFDKVIIYGSVLKFFENYKQNRSSLAKKFFKTIHSFKMYLVRTNGDLPSNLSVNEFYLLTPREF</sequence>
<dbReference type="EMBL" id="CP004267">
    <property type="protein sequence ID" value="AHH06392.1"/>
    <property type="molecule type" value="Genomic_DNA"/>
</dbReference>
<organism evidence="1 2">
    <name type="scientific">Borrelia crocidurae DOU</name>
    <dbReference type="NCBI Taxonomy" id="1293575"/>
    <lineage>
        <taxon>Bacteria</taxon>
        <taxon>Pseudomonadati</taxon>
        <taxon>Spirochaetota</taxon>
        <taxon>Spirochaetia</taxon>
        <taxon>Spirochaetales</taxon>
        <taxon>Borreliaceae</taxon>
        <taxon>Borrelia</taxon>
    </lineage>
</organism>
<dbReference type="AlphaFoldDB" id="W5SHL3"/>